<keyword evidence="7" id="KW-0472">Membrane</keyword>
<evidence type="ECO:0000256" key="7">
    <source>
        <dbReference type="SAM" id="Phobius"/>
    </source>
</evidence>
<dbReference type="OrthoDB" id="7487745at2759"/>
<name>A0A8S3ZC66_9EUPU</name>
<feature type="domain" description="Sushi" evidence="9">
    <location>
        <begin position="225"/>
        <end position="300"/>
    </location>
</feature>
<keyword evidence="3 8" id="KW-0732">Signal</keyword>
<dbReference type="InterPro" id="IPR000436">
    <property type="entry name" value="Sushi_SCR_CCP_dom"/>
</dbReference>
<feature type="domain" description="Sushi" evidence="9">
    <location>
        <begin position="306"/>
        <end position="379"/>
    </location>
</feature>
<protein>
    <recommendedName>
        <fullName evidence="9">Sushi domain-containing protein</fullName>
    </recommendedName>
</protein>
<feature type="compositionally biased region" description="Low complexity" evidence="6">
    <location>
        <begin position="501"/>
        <end position="517"/>
    </location>
</feature>
<evidence type="ECO:0000256" key="5">
    <source>
        <dbReference type="PROSITE-ProRule" id="PRU00302"/>
    </source>
</evidence>
<keyword evidence="4 5" id="KW-1015">Disulfide bond</keyword>
<dbReference type="PANTHER" id="PTHR45785:SF2">
    <property type="entry name" value="COMPLEMENT FACTOR H-RELATED"/>
    <property type="match status" value="1"/>
</dbReference>
<dbReference type="PROSITE" id="PS50923">
    <property type="entry name" value="SUSHI"/>
    <property type="match status" value="4"/>
</dbReference>
<reference evidence="10" key="1">
    <citation type="submission" date="2021-04" db="EMBL/GenBank/DDBJ databases">
        <authorList>
            <consortium name="Molecular Ecology Group"/>
        </authorList>
    </citation>
    <scope>NUCLEOTIDE SEQUENCE</scope>
</reference>
<feature type="chain" id="PRO_5035808393" description="Sushi domain-containing protein" evidence="8">
    <location>
        <begin position="22"/>
        <end position="650"/>
    </location>
</feature>
<dbReference type="InterPro" id="IPR051503">
    <property type="entry name" value="ComplSys_Reg/VirEntry_Med"/>
</dbReference>
<dbReference type="EMBL" id="CAJHNH020002458">
    <property type="protein sequence ID" value="CAG5126809.1"/>
    <property type="molecule type" value="Genomic_DNA"/>
</dbReference>
<organism evidence="10 11">
    <name type="scientific">Candidula unifasciata</name>
    <dbReference type="NCBI Taxonomy" id="100452"/>
    <lineage>
        <taxon>Eukaryota</taxon>
        <taxon>Metazoa</taxon>
        <taxon>Spiralia</taxon>
        <taxon>Lophotrochozoa</taxon>
        <taxon>Mollusca</taxon>
        <taxon>Gastropoda</taxon>
        <taxon>Heterobranchia</taxon>
        <taxon>Euthyneura</taxon>
        <taxon>Panpulmonata</taxon>
        <taxon>Eupulmonata</taxon>
        <taxon>Stylommatophora</taxon>
        <taxon>Helicina</taxon>
        <taxon>Helicoidea</taxon>
        <taxon>Geomitridae</taxon>
        <taxon>Candidula</taxon>
    </lineage>
</organism>
<feature type="signal peptide" evidence="8">
    <location>
        <begin position="1"/>
        <end position="21"/>
    </location>
</feature>
<sequence>MALIYGLLCLHVVASLDTTLAMTVGIFQCPTQAPLENGNTVENKLPTHMMHYSCKFGYHLEGPPKQECVNGSWTPAEAPFCVPDSNEVSCISGPVILNARVEYNNGDFTFPKVQGSVATVLCEHGYSSEDTFQTSYIIMCGLSGLWALPDGSIRLPACTRKHCPPPPEIPNALVHYDTYNLLMSEGFQVEYICSSGYSLLDTSNARLTCRNGQWEGPVPTCVLKANCEPPAYVRNGNWNLVVKTGRDITFEQHGDTQYPKFEVGTEIEYSCNPGYKLIGHRVFECLPSQIWSSTSPECIPESENIWYCPDIGQIKNGFCKCMGEGTADLQLCMPYHRGTQIQCTCLQGYKLQGVDTLTCIHSSNPNIGVWDWESPRCYKDFDPGSDIDLLPDGQNGGKSFNSGDINDGKNKVSSLVIVVTTACSVLGVLLLIMVIVVFRRKKPRAHLFQQGPAPPPYARVHDNSLDEHDRMALMAYADASRIHLPSYEESVRSLSSLGSNTPPGGSVAGPGSSPTTSEYRRLPNVPPAIRAANLQHSVGGDGNNNINHSNRHSTVTTSTMNRDGVSEIFGSLDTVNVSMSDASTSVTVETFDSGVSNRSMASQRAAAGSLNSSDDHIASDDAPLLDSNSQREVDVVSVSSNPSRSSKDDQ</sequence>
<feature type="region of interest" description="Disordered" evidence="6">
    <location>
        <begin position="493"/>
        <end position="521"/>
    </location>
</feature>
<evidence type="ECO:0000256" key="2">
    <source>
        <dbReference type="ARBA" id="ARBA00022659"/>
    </source>
</evidence>
<comment type="caution">
    <text evidence="5">Lacks conserved residue(s) required for the propagation of feature annotation.</text>
</comment>
<proteinExistence type="predicted"/>
<feature type="compositionally biased region" description="Low complexity" evidence="6">
    <location>
        <begin position="635"/>
        <end position="644"/>
    </location>
</feature>
<keyword evidence="11" id="KW-1185">Reference proteome</keyword>
<gene>
    <name evidence="10" type="ORF">CUNI_LOCUS12367</name>
</gene>
<feature type="transmembrane region" description="Helical" evidence="7">
    <location>
        <begin position="415"/>
        <end position="438"/>
    </location>
</feature>
<comment type="caution">
    <text evidence="10">The sequence shown here is derived from an EMBL/GenBank/DDBJ whole genome shotgun (WGS) entry which is preliminary data.</text>
</comment>
<evidence type="ECO:0000313" key="11">
    <source>
        <dbReference type="Proteomes" id="UP000678393"/>
    </source>
</evidence>
<feature type="domain" description="Sushi" evidence="9">
    <location>
        <begin position="27"/>
        <end position="83"/>
    </location>
</feature>
<feature type="domain" description="Sushi" evidence="9">
    <location>
        <begin position="161"/>
        <end position="223"/>
    </location>
</feature>
<dbReference type="Proteomes" id="UP000678393">
    <property type="component" value="Unassembled WGS sequence"/>
</dbReference>
<dbReference type="CDD" id="cd00033">
    <property type="entry name" value="CCP"/>
    <property type="match status" value="4"/>
</dbReference>
<keyword evidence="7" id="KW-0812">Transmembrane</keyword>
<feature type="compositionally biased region" description="Polar residues" evidence="6">
    <location>
        <begin position="543"/>
        <end position="558"/>
    </location>
</feature>
<evidence type="ECO:0000256" key="4">
    <source>
        <dbReference type="ARBA" id="ARBA00023157"/>
    </source>
</evidence>
<dbReference type="InterPro" id="IPR035976">
    <property type="entry name" value="Sushi/SCR/CCP_sf"/>
</dbReference>
<dbReference type="Gene3D" id="2.10.70.10">
    <property type="entry name" value="Complement Module, domain 1"/>
    <property type="match status" value="4"/>
</dbReference>
<evidence type="ECO:0000256" key="8">
    <source>
        <dbReference type="SAM" id="SignalP"/>
    </source>
</evidence>
<accession>A0A8S3ZC66</accession>
<evidence type="ECO:0000256" key="6">
    <source>
        <dbReference type="SAM" id="MobiDB-lite"/>
    </source>
</evidence>
<comment type="subcellular location">
    <subcellularLocation>
        <location evidence="1">Virion</location>
    </subcellularLocation>
</comment>
<evidence type="ECO:0000256" key="3">
    <source>
        <dbReference type="ARBA" id="ARBA00022729"/>
    </source>
</evidence>
<feature type="region of interest" description="Disordered" evidence="6">
    <location>
        <begin position="535"/>
        <end position="558"/>
    </location>
</feature>
<evidence type="ECO:0000259" key="9">
    <source>
        <dbReference type="PROSITE" id="PS50923"/>
    </source>
</evidence>
<evidence type="ECO:0000256" key="1">
    <source>
        <dbReference type="ARBA" id="ARBA00004328"/>
    </source>
</evidence>
<keyword evidence="7" id="KW-1133">Transmembrane helix</keyword>
<keyword evidence="2 5" id="KW-0768">Sushi</keyword>
<dbReference type="AlphaFoldDB" id="A0A8S3ZC66"/>
<evidence type="ECO:0000313" key="10">
    <source>
        <dbReference type="EMBL" id="CAG5126809.1"/>
    </source>
</evidence>
<feature type="disulfide bond" evidence="5">
    <location>
        <begin position="271"/>
        <end position="298"/>
    </location>
</feature>
<dbReference type="Pfam" id="PF00084">
    <property type="entry name" value="Sushi"/>
    <property type="match status" value="3"/>
</dbReference>
<feature type="region of interest" description="Disordered" evidence="6">
    <location>
        <begin position="607"/>
        <end position="650"/>
    </location>
</feature>
<feature type="disulfide bond" evidence="5">
    <location>
        <begin position="54"/>
        <end position="81"/>
    </location>
</feature>
<dbReference type="SMART" id="SM00032">
    <property type="entry name" value="CCP"/>
    <property type="match status" value="5"/>
</dbReference>
<dbReference type="SUPFAM" id="SSF57535">
    <property type="entry name" value="Complement control module/SCR domain"/>
    <property type="match status" value="5"/>
</dbReference>
<dbReference type="PANTHER" id="PTHR45785">
    <property type="entry name" value="COMPLEMENT FACTOR H-RELATED"/>
    <property type="match status" value="1"/>
</dbReference>